<sequence length="98" mass="10901">MKKDPKTPLLVGRGFLATANAVIDYSKAKIAVGEGITRMVNWDKPPKNGDGAWHAKIRLIDQDGEEFTKTLQSIPTSKTLIEGESPREIINLDNFYET</sequence>
<reference evidence="1" key="1">
    <citation type="journal article" date="2022" name="Int. J. Mol. Sci.">
        <title>Draft Genome of Tanacetum Coccineum: Genomic Comparison of Closely Related Tanacetum-Family Plants.</title>
        <authorList>
            <person name="Yamashiro T."/>
            <person name="Shiraishi A."/>
            <person name="Nakayama K."/>
            <person name="Satake H."/>
        </authorList>
    </citation>
    <scope>NUCLEOTIDE SEQUENCE</scope>
</reference>
<accession>A0ABQ4YP11</accession>
<evidence type="ECO:0000313" key="1">
    <source>
        <dbReference type="EMBL" id="GJS79573.1"/>
    </source>
</evidence>
<dbReference type="EMBL" id="BQNB010010608">
    <property type="protein sequence ID" value="GJS79573.1"/>
    <property type="molecule type" value="Genomic_DNA"/>
</dbReference>
<gene>
    <name evidence="1" type="ORF">Tco_0729454</name>
</gene>
<reference evidence="1" key="2">
    <citation type="submission" date="2022-01" db="EMBL/GenBank/DDBJ databases">
        <authorList>
            <person name="Yamashiro T."/>
            <person name="Shiraishi A."/>
            <person name="Satake H."/>
            <person name="Nakayama K."/>
        </authorList>
    </citation>
    <scope>NUCLEOTIDE SEQUENCE</scope>
</reference>
<evidence type="ECO:0000313" key="2">
    <source>
        <dbReference type="Proteomes" id="UP001151760"/>
    </source>
</evidence>
<protein>
    <submittedName>
        <fullName evidence="1">Uncharacterized protein</fullName>
    </submittedName>
</protein>
<proteinExistence type="predicted"/>
<keyword evidence="2" id="KW-1185">Reference proteome</keyword>
<dbReference type="Proteomes" id="UP001151760">
    <property type="component" value="Unassembled WGS sequence"/>
</dbReference>
<comment type="caution">
    <text evidence="1">The sequence shown here is derived from an EMBL/GenBank/DDBJ whole genome shotgun (WGS) entry which is preliminary data.</text>
</comment>
<name>A0ABQ4YP11_9ASTR</name>
<organism evidence="1 2">
    <name type="scientific">Tanacetum coccineum</name>
    <dbReference type="NCBI Taxonomy" id="301880"/>
    <lineage>
        <taxon>Eukaryota</taxon>
        <taxon>Viridiplantae</taxon>
        <taxon>Streptophyta</taxon>
        <taxon>Embryophyta</taxon>
        <taxon>Tracheophyta</taxon>
        <taxon>Spermatophyta</taxon>
        <taxon>Magnoliopsida</taxon>
        <taxon>eudicotyledons</taxon>
        <taxon>Gunneridae</taxon>
        <taxon>Pentapetalae</taxon>
        <taxon>asterids</taxon>
        <taxon>campanulids</taxon>
        <taxon>Asterales</taxon>
        <taxon>Asteraceae</taxon>
        <taxon>Asteroideae</taxon>
        <taxon>Anthemideae</taxon>
        <taxon>Anthemidinae</taxon>
        <taxon>Tanacetum</taxon>
    </lineage>
</organism>